<dbReference type="EMBL" id="CH476615">
    <property type="protein sequence ID" value="EEP75979.1"/>
    <property type="molecule type" value="Genomic_DNA"/>
</dbReference>
<dbReference type="OrthoDB" id="4509729at2759"/>
<sequence>MLFGKLEARCCKGAQDKRTVWRIGLPGIQWPSSHRKSTPEDFRGSGRLAVPDPEIERALGRRIITSDHRASGPCIDVFPVGGVQGDSNGLDQDAVVWNNGNMRDGGKLNNLPSDPELLPNNRTTNKRTPSILSMLSTKSRWALPSTAHSLTQPSTRSSSPAVTSRPHLAIRYASTPPASPFPAIDARLSSMIPPDVEKSNDGDYQLKLALTDLLNCSDIKSDQEVRRWVQNRLMDTEHRLKARRKSRIMHFER</sequence>
<dbReference type="Proteomes" id="UP000002058">
    <property type="component" value="Unassembled WGS sequence"/>
</dbReference>
<dbReference type="AlphaFoldDB" id="C4JEI7"/>
<evidence type="ECO:0000256" key="1">
    <source>
        <dbReference type="SAM" id="MobiDB-lite"/>
    </source>
</evidence>
<keyword evidence="3" id="KW-1185">Reference proteome</keyword>
<dbReference type="VEuPathDB" id="FungiDB:UREG_00826"/>
<dbReference type="STRING" id="336963.C4JEI7"/>
<dbReference type="GeneID" id="8444424"/>
<dbReference type="eggNOG" id="ENOG502T0XX">
    <property type="taxonomic scope" value="Eukaryota"/>
</dbReference>
<protein>
    <submittedName>
        <fullName evidence="2">Protein TOXD</fullName>
    </submittedName>
</protein>
<dbReference type="HOGENOM" id="CLU_1099183_0_0_1"/>
<feature type="region of interest" description="Disordered" evidence="1">
    <location>
        <begin position="144"/>
        <end position="165"/>
    </location>
</feature>
<feature type="compositionally biased region" description="Polar residues" evidence="1">
    <location>
        <begin position="146"/>
        <end position="162"/>
    </location>
</feature>
<reference evidence="3" key="1">
    <citation type="journal article" date="2009" name="Genome Res.">
        <title>Comparative genomic analyses of the human fungal pathogens Coccidioides and their relatives.</title>
        <authorList>
            <person name="Sharpton T.J."/>
            <person name="Stajich J.E."/>
            <person name="Rounsley S.D."/>
            <person name="Gardner M.J."/>
            <person name="Wortman J.R."/>
            <person name="Jordar V.S."/>
            <person name="Maiti R."/>
            <person name="Kodira C.D."/>
            <person name="Neafsey D.E."/>
            <person name="Zeng Q."/>
            <person name="Hung C.-Y."/>
            <person name="McMahan C."/>
            <person name="Muszewska A."/>
            <person name="Grynberg M."/>
            <person name="Mandel M.A."/>
            <person name="Kellner E.M."/>
            <person name="Barker B.M."/>
            <person name="Galgiani J.N."/>
            <person name="Orbach M.J."/>
            <person name="Kirkland T.N."/>
            <person name="Cole G.T."/>
            <person name="Henn M.R."/>
            <person name="Birren B.W."/>
            <person name="Taylor J.W."/>
        </authorList>
    </citation>
    <scope>NUCLEOTIDE SEQUENCE [LARGE SCALE GENOMIC DNA]</scope>
    <source>
        <strain evidence="3">UAMH 1704</strain>
    </source>
</reference>
<dbReference type="InParanoid" id="C4JEI7"/>
<evidence type="ECO:0000313" key="2">
    <source>
        <dbReference type="EMBL" id="EEP75979.1"/>
    </source>
</evidence>
<proteinExistence type="predicted"/>
<evidence type="ECO:0000313" key="3">
    <source>
        <dbReference type="Proteomes" id="UP000002058"/>
    </source>
</evidence>
<gene>
    <name evidence="2" type="ORF">UREG_00826</name>
</gene>
<dbReference type="RefSeq" id="XP_002541312.1">
    <property type="nucleotide sequence ID" value="XM_002541266.1"/>
</dbReference>
<name>C4JEI7_UNCRE</name>
<feature type="region of interest" description="Disordered" evidence="1">
    <location>
        <begin position="105"/>
        <end position="127"/>
    </location>
</feature>
<organism evidence="2 3">
    <name type="scientific">Uncinocarpus reesii (strain UAMH 1704)</name>
    <dbReference type="NCBI Taxonomy" id="336963"/>
    <lineage>
        <taxon>Eukaryota</taxon>
        <taxon>Fungi</taxon>
        <taxon>Dikarya</taxon>
        <taxon>Ascomycota</taxon>
        <taxon>Pezizomycotina</taxon>
        <taxon>Eurotiomycetes</taxon>
        <taxon>Eurotiomycetidae</taxon>
        <taxon>Onygenales</taxon>
        <taxon>Onygenaceae</taxon>
        <taxon>Uncinocarpus</taxon>
    </lineage>
</organism>
<dbReference type="KEGG" id="ure:UREG_00826"/>
<accession>C4JEI7</accession>